<dbReference type="VEuPathDB" id="VectorBase:AARA21_009799"/>
<dbReference type="GeneID" id="120903797"/>
<dbReference type="VEuPathDB" id="VectorBase:AARA008725"/>
<protein>
    <submittedName>
        <fullName evidence="1">Fibrinogen C-terminal domain-containing protein</fullName>
    </submittedName>
</protein>
<dbReference type="InterPro" id="IPR014716">
    <property type="entry name" value="Fibrinogen_a/b/g_C_1"/>
</dbReference>
<dbReference type="Proteomes" id="UP000075840">
    <property type="component" value="Unassembled WGS sequence"/>
</dbReference>
<dbReference type="InterPro" id="IPR020837">
    <property type="entry name" value="Fibrinogen_CS"/>
</dbReference>
<dbReference type="RefSeq" id="XP_040169343.1">
    <property type="nucleotide sequence ID" value="XM_040313409.1"/>
</dbReference>
<evidence type="ECO:0000313" key="1">
    <source>
        <dbReference type="EnsemblMetazoa" id="AARA008725-PA"/>
    </source>
</evidence>
<organism evidence="1 2">
    <name type="scientific">Anopheles arabiensis</name>
    <name type="common">Mosquito</name>
    <dbReference type="NCBI Taxonomy" id="7173"/>
    <lineage>
        <taxon>Eukaryota</taxon>
        <taxon>Metazoa</taxon>
        <taxon>Ecdysozoa</taxon>
        <taxon>Arthropoda</taxon>
        <taxon>Hexapoda</taxon>
        <taxon>Insecta</taxon>
        <taxon>Pterygota</taxon>
        <taxon>Neoptera</taxon>
        <taxon>Endopterygota</taxon>
        <taxon>Diptera</taxon>
        <taxon>Nematocera</taxon>
        <taxon>Culicoidea</taxon>
        <taxon>Culicidae</taxon>
        <taxon>Anophelinae</taxon>
        <taxon>Anopheles</taxon>
    </lineage>
</organism>
<dbReference type="Pfam" id="PF00147">
    <property type="entry name" value="Fibrinogen_C"/>
    <property type="match status" value="1"/>
</dbReference>
<name>A0A182I575_ANOAR</name>
<dbReference type="PANTHER" id="PTHR19143">
    <property type="entry name" value="FIBRINOGEN/TENASCIN/ANGIOPOEITIN"/>
    <property type="match status" value="1"/>
</dbReference>
<dbReference type="EMBL" id="APCN01003827">
    <property type="status" value="NOT_ANNOTATED_CDS"/>
    <property type="molecule type" value="Genomic_DNA"/>
</dbReference>
<dbReference type="InterPro" id="IPR002181">
    <property type="entry name" value="Fibrinogen_a/b/g_C_dom"/>
</dbReference>
<dbReference type="Gene3D" id="3.90.215.10">
    <property type="entry name" value="Gamma Fibrinogen, chain A, domain 1"/>
    <property type="match status" value="1"/>
</dbReference>
<reference evidence="1" key="1">
    <citation type="submission" date="2022-08" db="UniProtKB">
        <authorList>
            <consortium name="EnsemblMetazoa"/>
        </authorList>
    </citation>
    <scope>IDENTIFICATION</scope>
    <source>
        <strain evidence="1">Dongola</strain>
    </source>
</reference>
<dbReference type="PANTHER" id="PTHR19143:SF327">
    <property type="entry name" value="FI21813P1-RELATED"/>
    <property type="match status" value="1"/>
</dbReference>
<accession>A0A182I575</accession>
<dbReference type="AlphaFoldDB" id="A0A182I575"/>
<dbReference type="CDD" id="cd00087">
    <property type="entry name" value="FReD"/>
    <property type="match status" value="1"/>
</dbReference>
<dbReference type="PROSITE" id="PS51406">
    <property type="entry name" value="FIBRINOGEN_C_2"/>
    <property type="match status" value="1"/>
</dbReference>
<dbReference type="SMART" id="SM00186">
    <property type="entry name" value="FBG"/>
    <property type="match status" value="1"/>
</dbReference>
<keyword evidence="2" id="KW-1185">Reference proteome</keyword>
<dbReference type="InterPro" id="IPR050373">
    <property type="entry name" value="Fibrinogen_C-term_domain"/>
</dbReference>
<dbReference type="KEGG" id="aara:120903797"/>
<evidence type="ECO:0000313" key="2">
    <source>
        <dbReference type="Proteomes" id="UP000075840"/>
    </source>
</evidence>
<dbReference type="EnsemblMetazoa" id="AARA008725-RA">
    <property type="protein sequence ID" value="AARA008725-PA"/>
    <property type="gene ID" value="AARA008725"/>
</dbReference>
<dbReference type="PROSITE" id="PS00514">
    <property type="entry name" value="FIBRINOGEN_C_1"/>
    <property type="match status" value="1"/>
</dbReference>
<sequence length="314" mass="35854">MFAHKVIVLLALALCSTTIVRGTETNGTNTFTEFAFGIISNKLQTLQKQLSEMEFAMKQTNQQQTTLLARLDQINIDHERMRKEIQQLASKKDLDLFMINSGINLRSVSFPSCKKNPSKRSGKYIMQPAETDEPFLGYCEQTAFGGGWLVFQYRYDGSVDFYRNWTEYRNGFGSMDGEFWLGLEHLHRMTSAAKHELLVELKDFDGSYMYASYAEFAIGSEEDQYPLTKLGSYTGTANDSLLVHKGKKFSTKDREGSSNSSCAVLYKGAWWYAKCYDSNLNGVYRNSENAENIVWTTYKLKVGLAFSRMMIREV</sequence>
<dbReference type="InterPro" id="IPR036056">
    <property type="entry name" value="Fibrinogen-like_C"/>
</dbReference>
<dbReference type="SUPFAM" id="SSF56496">
    <property type="entry name" value="Fibrinogen C-terminal domain-like"/>
    <property type="match status" value="1"/>
</dbReference>
<proteinExistence type="predicted"/>
<dbReference type="GO" id="GO:0005615">
    <property type="term" value="C:extracellular space"/>
    <property type="evidence" value="ECO:0007669"/>
    <property type="project" value="TreeGrafter"/>
</dbReference>